<dbReference type="CDD" id="cd19481">
    <property type="entry name" value="RecA-like_protease"/>
    <property type="match status" value="1"/>
</dbReference>
<evidence type="ECO:0000313" key="2">
    <source>
        <dbReference type="EMBL" id="TWI91146.1"/>
    </source>
</evidence>
<feature type="domain" description="AAA+ ATPase" evidence="1">
    <location>
        <begin position="125"/>
        <end position="257"/>
    </location>
</feature>
<name>A0A562TDJ8_CHIJA</name>
<dbReference type="AlphaFoldDB" id="A0A562TDJ8"/>
<dbReference type="InterPro" id="IPR027417">
    <property type="entry name" value="P-loop_NTPase"/>
</dbReference>
<protein>
    <submittedName>
        <fullName evidence="2">ATPase family protein associated with various cellular activities (AAA)</fullName>
    </submittedName>
</protein>
<dbReference type="GO" id="GO:0005524">
    <property type="term" value="F:ATP binding"/>
    <property type="evidence" value="ECO:0007669"/>
    <property type="project" value="InterPro"/>
</dbReference>
<keyword evidence="3" id="KW-1185">Reference proteome</keyword>
<dbReference type="PANTHER" id="PTHR23077:SF198">
    <property type="entry name" value="ATP-DEPENDENT ZINC METALLOPROTEASE FTSH"/>
    <property type="match status" value="1"/>
</dbReference>
<dbReference type="OrthoDB" id="7438987at2"/>
<dbReference type="PANTHER" id="PTHR23077">
    <property type="entry name" value="AAA-FAMILY ATPASE"/>
    <property type="match status" value="1"/>
</dbReference>
<evidence type="ECO:0000313" key="3">
    <source>
        <dbReference type="Proteomes" id="UP000316778"/>
    </source>
</evidence>
<gene>
    <name evidence="2" type="ORF">LX66_0508</name>
</gene>
<sequence length="344" mass="38885">MSQFNFIKDIAKFGLENDQEKLLSALNELIEHSKKTKKINFALQLQSLLKDSIRQQQVSGLTQVGSAKYLVKEEDREVSEFIIEKITSDYRFENLICNDDVKNELSYFIQEHHKIELLRSFDLPVANKILLHGPPGCGKTLASYVIAGELQKMMVVVNLGAIVSSKLGETSKNLAKIFKRAASEDSVIFIDEFDSLGKVRDYSQDHGEMKRVVNTILQLFDYLPQTSIVIAATNQKNMLDNALLRRFDLSVQFDLPNQQQIEALIALTLKNGKFEFDNKISAKTAIKSCLGLSYYSIQKTLITAIKRSLFNKIDSKTIPIKAKISTSIWKNLIASEKKSLLKKG</sequence>
<comment type="caution">
    <text evidence="2">The sequence shown here is derived from an EMBL/GenBank/DDBJ whole genome shotgun (WGS) entry which is preliminary data.</text>
</comment>
<dbReference type="InterPro" id="IPR003959">
    <property type="entry name" value="ATPase_AAA_core"/>
</dbReference>
<accession>A0A562TDJ8</accession>
<dbReference type="InterPro" id="IPR050168">
    <property type="entry name" value="AAA_ATPase_domain"/>
</dbReference>
<reference evidence="2 3" key="1">
    <citation type="journal article" date="2013" name="Stand. Genomic Sci.">
        <title>Genomic Encyclopedia of Type Strains, Phase I: The one thousand microbial genomes (KMG-I) project.</title>
        <authorList>
            <person name="Kyrpides N.C."/>
            <person name="Woyke T."/>
            <person name="Eisen J.A."/>
            <person name="Garrity G."/>
            <person name="Lilburn T.G."/>
            <person name="Beck B.J."/>
            <person name="Whitman W.B."/>
            <person name="Hugenholtz P."/>
            <person name="Klenk H.P."/>
        </authorList>
    </citation>
    <scope>NUCLEOTIDE SEQUENCE [LARGE SCALE GENOMIC DNA]</scope>
    <source>
        <strain evidence="2 3">DSM 13484</strain>
    </source>
</reference>
<dbReference type="InterPro" id="IPR003593">
    <property type="entry name" value="AAA+_ATPase"/>
</dbReference>
<dbReference type="GO" id="GO:0016887">
    <property type="term" value="F:ATP hydrolysis activity"/>
    <property type="evidence" value="ECO:0007669"/>
    <property type="project" value="InterPro"/>
</dbReference>
<proteinExistence type="predicted"/>
<dbReference type="Pfam" id="PF00004">
    <property type="entry name" value="AAA"/>
    <property type="match status" value="1"/>
</dbReference>
<dbReference type="SUPFAM" id="SSF52540">
    <property type="entry name" value="P-loop containing nucleoside triphosphate hydrolases"/>
    <property type="match status" value="1"/>
</dbReference>
<dbReference type="RefSeq" id="WP_145710310.1">
    <property type="nucleotide sequence ID" value="NZ_BAAAFY010000001.1"/>
</dbReference>
<dbReference type="Proteomes" id="UP000316778">
    <property type="component" value="Unassembled WGS sequence"/>
</dbReference>
<dbReference type="Gene3D" id="3.40.50.300">
    <property type="entry name" value="P-loop containing nucleotide triphosphate hydrolases"/>
    <property type="match status" value="1"/>
</dbReference>
<dbReference type="EMBL" id="VLLG01000002">
    <property type="protein sequence ID" value="TWI91146.1"/>
    <property type="molecule type" value="Genomic_DNA"/>
</dbReference>
<organism evidence="2 3">
    <name type="scientific">Chitinophaga japonensis</name>
    <name type="common">Flexibacter japonensis</name>
    <dbReference type="NCBI Taxonomy" id="104662"/>
    <lineage>
        <taxon>Bacteria</taxon>
        <taxon>Pseudomonadati</taxon>
        <taxon>Bacteroidota</taxon>
        <taxon>Chitinophagia</taxon>
        <taxon>Chitinophagales</taxon>
        <taxon>Chitinophagaceae</taxon>
        <taxon>Chitinophaga</taxon>
    </lineage>
</organism>
<dbReference type="SMART" id="SM00382">
    <property type="entry name" value="AAA"/>
    <property type="match status" value="1"/>
</dbReference>
<evidence type="ECO:0000259" key="1">
    <source>
        <dbReference type="SMART" id="SM00382"/>
    </source>
</evidence>